<dbReference type="AlphaFoldDB" id="A0A2G6KG81"/>
<protein>
    <submittedName>
        <fullName evidence="1">Uncharacterized protein</fullName>
    </submittedName>
</protein>
<gene>
    <name evidence="1" type="ORF">CSA56_09915</name>
</gene>
<name>A0A2G6KG81_9BACT</name>
<sequence length="91" mass="11024">MAEEFMSSPAFHKELSQDILLDLMLLLAKKYYNQVLDYFETSQYLQERFKPVFYALLYFTNNDNYRRRPPELEEPVDDMIAQVKEMAKEDR</sequence>
<reference evidence="1 2" key="1">
    <citation type="submission" date="2017-10" db="EMBL/GenBank/DDBJ databases">
        <title>Novel microbial diversity and functional potential in the marine mammal oral microbiome.</title>
        <authorList>
            <person name="Dudek N.K."/>
            <person name="Sun C.L."/>
            <person name="Burstein D."/>
            <person name="Kantor R.S."/>
            <person name="Aliaga Goltsman D.S."/>
            <person name="Bik E.M."/>
            <person name="Thomas B.C."/>
            <person name="Banfield J.F."/>
            <person name="Relman D.A."/>
        </authorList>
    </citation>
    <scope>NUCLEOTIDE SEQUENCE [LARGE SCALE GENOMIC DNA]</scope>
    <source>
        <strain evidence="1">DOLJORAL78_47_16</strain>
    </source>
</reference>
<proteinExistence type="predicted"/>
<evidence type="ECO:0000313" key="2">
    <source>
        <dbReference type="Proteomes" id="UP000230821"/>
    </source>
</evidence>
<dbReference type="Proteomes" id="UP000230821">
    <property type="component" value="Unassembled WGS sequence"/>
</dbReference>
<evidence type="ECO:0000313" key="1">
    <source>
        <dbReference type="EMBL" id="PIE33819.1"/>
    </source>
</evidence>
<dbReference type="EMBL" id="PDSK01000094">
    <property type="protein sequence ID" value="PIE33819.1"/>
    <property type="molecule type" value="Genomic_DNA"/>
</dbReference>
<comment type="caution">
    <text evidence="1">The sequence shown here is derived from an EMBL/GenBank/DDBJ whole genome shotgun (WGS) entry which is preliminary data.</text>
</comment>
<organism evidence="1 2">
    <name type="scientific">candidate division KSB3 bacterium</name>
    <dbReference type="NCBI Taxonomy" id="2044937"/>
    <lineage>
        <taxon>Bacteria</taxon>
        <taxon>candidate division KSB3</taxon>
    </lineage>
</organism>
<accession>A0A2G6KG81</accession>